<dbReference type="InterPro" id="IPR015943">
    <property type="entry name" value="WD40/YVTN_repeat-like_dom_sf"/>
</dbReference>
<name>A0ABQ0DVA3_9EUKA</name>
<evidence type="ECO:0000313" key="2">
    <source>
        <dbReference type="EMBL" id="GAB1226712.1"/>
    </source>
</evidence>
<comment type="caution">
    <text evidence="2">The sequence shown here is derived from an EMBL/GenBank/DDBJ whole genome shotgun (WGS) entry which is preliminary data.</text>
</comment>
<dbReference type="InterPro" id="IPR036322">
    <property type="entry name" value="WD40_repeat_dom_sf"/>
</dbReference>
<dbReference type="Gene3D" id="2.130.10.10">
    <property type="entry name" value="YVTN repeat-like/Quinoprotein amine dehydrogenase"/>
    <property type="match status" value="1"/>
</dbReference>
<sequence>MKDFEQNVSCFDINEIIVIGLWDGSILIFDINGILKKTEVVDTIGRSILIDHNKIYVGCDNEIIVFLYNQMEEDCTYKNKLKYHIETSQSIKLKKIYSIPCVIANKTFTFQQTGLVPLAVEDLIDICESPVGDYGVICATKRGIVFGLMKEMSRVTFKMIHSGENCCKIATDGSYGLLSINLIDGSFGVTTIELKSNELALCVDSLEDNIYAVGTAIIRENEIEPSSGRILLIRQDTEGLIYIVGTEDYDGAVYCLKKCQKGIVAFINRNVHVIEKKGKDLNTKQNMLLPLIGVSLDICKDYIIAVADVSGNIKIFNSDEEEPKTDDEKISLISQVHVADSINFIQKSFYKGCLMGGVHGGIYNICEISKEHYLFLNKIQSKLVKSNWRESVNTQQTSPMMNCIDGDKIESILEWSEKKQMLLAQKIGVEHQEMIEKIQSLFSLVFN</sequence>
<evidence type="ECO:0000259" key="1">
    <source>
        <dbReference type="Pfam" id="PF03178"/>
    </source>
</evidence>
<evidence type="ECO:0000313" key="3">
    <source>
        <dbReference type="Proteomes" id="UP001628156"/>
    </source>
</evidence>
<organism evidence="2 3">
    <name type="scientific">Entamoeba nuttalli</name>
    <dbReference type="NCBI Taxonomy" id="412467"/>
    <lineage>
        <taxon>Eukaryota</taxon>
        <taxon>Amoebozoa</taxon>
        <taxon>Evosea</taxon>
        <taxon>Archamoebae</taxon>
        <taxon>Mastigamoebida</taxon>
        <taxon>Entamoebidae</taxon>
        <taxon>Entamoeba</taxon>
    </lineage>
</organism>
<protein>
    <recommendedName>
        <fullName evidence="1">RSE1/DDB1/CPSF1 C-terminal domain-containing protein</fullName>
    </recommendedName>
</protein>
<dbReference type="Proteomes" id="UP001628156">
    <property type="component" value="Unassembled WGS sequence"/>
</dbReference>
<keyword evidence="3" id="KW-1185">Reference proteome</keyword>
<dbReference type="InterPro" id="IPR004871">
    <property type="entry name" value="RSE1/DDB1/CPSF1_C"/>
</dbReference>
<feature type="domain" description="RSE1/DDB1/CPSF1 C-terminal" evidence="1">
    <location>
        <begin position="180"/>
        <end position="305"/>
    </location>
</feature>
<reference evidence="2 3" key="1">
    <citation type="journal article" date="2019" name="PLoS Negl. Trop. Dis.">
        <title>Whole genome sequencing of Entamoeba nuttalli reveals mammalian host-related molecular signatures and a novel octapeptide-repeat surface protein.</title>
        <authorList>
            <person name="Tanaka M."/>
            <person name="Makiuchi T."/>
            <person name="Komiyama T."/>
            <person name="Shiina T."/>
            <person name="Osaki K."/>
            <person name="Tachibana H."/>
        </authorList>
    </citation>
    <scope>NUCLEOTIDE SEQUENCE [LARGE SCALE GENOMIC DNA]</scope>
    <source>
        <strain evidence="2 3">P19-061405</strain>
    </source>
</reference>
<dbReference type="Pfam" id="PF03178">
    <property type="entry name" value="CPSF_A"/>
    <property type="match status" value="1"/>
</dbReference>
<dbReference type="InterPro" id="IPR050358">
    <property type="entry name" value="RSE1/DDB1/CFT1"/>
</dbReference>
<dbReference type="SUPFAM" id="SSF50978">
    <property type="entry name" value="WD40 repeat-like"/>
    <property type="match status" value="1"/>
</dbReference>
<dbReference type="EMBL" id="BAAFRS010000303">
    <property type="protein sequence ID" value="GAB1226712.1"/>
    <property type="molecule type" value="Genomic_DNA"/>
</dbReference>
<dbReference type="Gene3D" id="1.10.150.910">
    <property type="match status" value="1"/>
</dbReference>
<accession>A0ABQ0DVA3</accession>
<dbReference type="PANTHER" id="PTHR10644">
    <property type="entry name" value="DNA REPAIR/RNA PROCESSING CPSF FAMILY"/>
    <property type="match status" value="1"/>
</dbReference>
<proteinExistence type="predicted"/>
<gene>
    <name evidence="2" type="ORF">ENUP19_0303G0016</name>
</gene>